<accession>A0A2L1GLA5</accession>
<name>A0A2L1GLA5_9BACT</name>
<dbReference type="Proteomes" id="UP000239867">
    <property type="component" value="Chromosome"/>
</dbReference>
<feature type="compositionally biased region" description="Low complexity" evidence="1">
    <location>
        <begin position="7"/>
        <end position="16"/>
    </location>
</feature>
<keyword evidence="4" id="KW-1185">Reference proteome</keyword>
<protein>
    <submittedName>
        <fullName evidence="3">Uncharacterized protein</fullName>
    </submittedName>
</protein>
<keyword evidence="2" id="KW-0812">Transmembrane</keyword>
<dbReference type="OrthoDB" id="5456766at2"/>
<evidence type="ECO:0000256" key="2">
    <source>
        <dbReference type="SAM" id="Phobius"/>
    </source>
</evidence>
<keyword evidence="2" id="KW-0472">Membrane</keyword>
<proteinExistence type="predicted"/>
<dbReference type="KEGG" id="deo:CAY53_02220"/>
<reference evidence="3 4" key="1">
    <citation type="journal article" date="2018" name="MBio">
        <title>Insights into the evolution of host association through the isolation and characterization of a novel human periodontal pathobiont, Desulfobulbus oralis.</title>
        <authorList>
            <person name="Cross K.L."/>
            <person name="Chirania P."/>
            <person name="Xiong W."/>
            <person name="Beall C.J."/>
            <person name="Elkins J.G."/>
            <person name="Giannone R.J."/>
            <person name="Griffen A.L."/>
            <person name="Guss A.M."/>
            <person name="Hettich R.L."/>
            <person name="Joshi S.S."/>
            <person name="Mokrzan E.M."/>
            <person name="Martin R.K."/>
            <person name="Zhulin I.B."/>
            <person name="Leys E.J."/>
            <person name="Podar M."/>
        </authorList>
    </citation>
    <scope>NUCLEOTIDE SEQUENCE [LARGE SCALE GENOMIC DNA]</scope>
    <source>
        <strain evidence="3 4">ORNL</strain>
    </source>
</reference>
<dbReference type="AlphaFoldDB" id="A0A2L1GLA5"/>
<dbReference type="EMBL" id="CP021255">
    <property type="protein sequence ID" value="AVD70438.1"/>
    <property type="molecule type" value="Genomic_DNA"/>
</dbReference>
<sequence>MNDKHANAAASSSATPPAMPALPDGVGLSYEELASRLAEKSRVIVSPDDPILMMVPLCNAFLEEERRLMERHKRALAQVMAEKTGGFVDSVKQITDDLGKTLTASAVDSLSAGLAAHRQGMERQNAALQQHQANIRWWGLVATVSALLNIVLIVFFLLHGR</sequence>
<gene>
    <name evidence="3" type="ORF">CAY53_02220</name>
</gene>
<feature type="transmembrane region" description="Helical" evidence="2">
    <location>
        <begin position="137"/>
        <end position="158"/>
    </location>
</feature>
<keyword evidence="2" id="KW-1133">Transmembrane helix</keyword>
<evidence type="ECO:0000313" key="4">
    <source>
        <dbReference type="Proteomes" id="UP000239867"/>
    </source>
</evidence>
<dbReference type="RefSeq" id="WP_104935744.1">
    <property type="nucleotide sequence ID" value="NZ_CP021255.1"/>
</dbReference>
<organism evidence="3 4">
    <name type="scientific">Desulfobulbus oralis</name>
    <dbReference type="NCBI Taxonomy" id="1986146"/>
    <lineage>
        <taxon>Bacteria</taxon>
        <taxon>Pseudomonadati</taxon>
        <taxon>Thermodesulfobacteriota</taxon>
        <taxon>Desulfobulbia</taxon>
        <taxon>Desulfobulbales</taxon>
        <taxon>Desulfobulbaceae</taxon>
        <taxon>Desulfobulbus</taxon>
    </lineage>
</organism>
<feature type="region of interest" description="Disordered" evidence="1">
    <location>
        <begin position="1"/>
        <end position="23"/>
    </location>
</feature>
<evidence type="ECO:0000256" key="1">
    <source>
        <dbReference type="SAM" id="MobiDB-lite"/>
    </source>
</evidence>
<evidence type="ECO:0000313" key="3">
    <source>
        <dbReference type="EMBL" id="AVD70438.1"/>
    </source>
</evidence>